<evidence type="ECO:0000256" key="2">
    <source>
        <dbReference type="ARBA" id="ARBA00022475"/>
    </source>
</evidence>
<keyword evidence="6" id="KW-0732">Signal</keyword>
<protein>
    <recommendedName>
        <fullName evidence="6">Cyclic di-GMP-binding protein</fullName>
    </recommendedName>
    <alternativeName>
        <fullName evidence="6">Cellulose synthase regulatory subunit</fullName>
    </alternativeName>
</protein>
<keyword evidence="8" id="KW-1185">Reference proteome</keyword>
<comment type="caution">
    <text evidence="7">The sequence shown here is derived from an EMBL/GenBank/DDBJ whole genome shotgun (WGS) entry which is preliminary data.</text>
</comment>
<comment type="similarity">
    <text evidence="6">Belongs to the AcsB/BcsB family.</text>
</comment>
<dbReference type="PANTHER" id="PTHR39083:SF1">
    <property type="entry name" value="CYCLIC DI-GMP-BINDING PROTEIN"/>
    <property type="match status" value="1"/>
</dbReference>
<keyword evidence="6" id="KW-0973">c-di-GMP</keyword>
<accession>A0A7W6K3Q1</accession>
<dbReference type="InterPro" id="IPR018513">
    <property type="entry name" value="Cell_synthase_bac"/>
</dbReference>
<dbReference type="GO" id="GO:0006011">
    <property type="term" value="P:UDP-alpha-D-glucose metabolic process"/>
    <property type="evidence" value="ECO:0007669"/>
    <property type="project" value="InterPro"/>
</dbReference>
<evidence type="ECO:0000256" key="5">
    <source>
        <dbReference type="ARBA" id="ARBA00023136"/>
    </source>
</evidence>
<feature type="transmembrane region" description="Helical" evidence="6">
    <location>
        <begin position="753"/>
        <end position="771"/>
    </location>
</feature>
<dbReference type="EMBL" id="JACIDU010000013">
    <property type="protein sequence ID" value="MBB4104640.1"/>
    <property type="molecule type" value="Genomic_DNA"/>
</dbReference>
<feature type="chain" id="PRO_5031606258" description="Cyclic di-GMP-binding protein" evidence="6">
    <location>
        <begin position="22"/>
        <end position="784"/>
    </location>
</feature>
<dbReference type="Gene3D" id="2.60.120.260">
    <property type="entry name" value="Galactose-binding domain-like"/>
    <property type="match status" value="2"/>
</dbReference>
<keyword evidence="4 6" id="KW-1133">Transmembrane helix</keyword>
<organism evidence="7 8">
    <name type="scientific">Allorhizobium borbori</name>
    <dbReference type="NCBI Taxonomy" id="485907"/>
    <lineage>
        <taxon>Bacteria</taxon>
        <taxon>Pseudomonadati</taxon>
        <taxon>Pseudomonadota</taxon>
        <taxon>Alphaproteobacteria</taxon>
        <taxon>Hyphomicrobiales</taxon>
        <taxon>Rhizobiaceae</taxon>
        <taxon>Rhizobium/Agrobacterium group</taxon>
        <taxon>Allorhizobium</taxon>
    </lineage>
</organism>
<evidence type="ECO:0000313" key="8">
    <source>
        <dbReference type="Proteomes" id="UP000584824"/>
    </source>
</evidence>
<evidence type="ECO:0000256" key="1">
    <source>
        <dbReference type="ARBA" id="ARBA00004162"/>
    </source>
</evidence>
<comment type="function">
    <text evidence="6">Binds the cellulose synthase activator, bis-(3'-5') cyclic diguanylic acid (c-di-GMP).</text>
</comment>
<dbReference type="GO" id="GO:0005886">
    <property type="term" value="C:plasma membrane"/>
    <property type="evidence" value="ECO:0007669"/>
    <property type="project" value="UniProtKB-SubCell"/>
</dbReference>
<keyword evidence="2 6" id="KW-1003">Cell membrane</keyword>
<keyword evidence="6" id="KW-0997">Cell inner membrane</keyword>
<comment type="pathway">
    <text evidence="6">Glycan metabolism; bacterial cellulose biosynthesis.</text>
</comment>
<evidence type="ECO:0000256" key="3">
    <source>
        <dbReference type="ARBA" id="ARBA00022692"/>
    </source>
</evidence>
<keyword evidence="6" id="KW-0135">Cellulose biosynthesis</keyword>
<sequence>MADIKRMSLAAAVFAASTALAGPAAIAADLKLFATADVPASRQQPVTSILPLLQPFPGEPRAANTRTTLVPFEQATSAMRLAGEDDSAVLTFSLTGAQRAAGGQLQLSYRNAVSVLPESGVVDVEVNGKALGSFAIRSPNGFAPETVAVSADLLREGRNEARIRVRQHHRVDCSLEASYELWTEFDPVTSGFIAQTAGGFRTVADLLSVGRSEGGVTDIRLVMGDKATALAANESLALIQSLALYLNRPDIAVSVGSEPGQGAGIDIYVGSPETYRASPAIAAMLDNAPDGLSVRDAAAGRAALLLVGTGREDIEAKLVDAVSGPMRAGFDSGVHAASFRRLVAEPSSRYTLKDTGYRTQPFAGRLSNLHFDIEMPADFYPAEYGAIDFALKGATAPGLKPGAQLLVRVNGNAVRSYPFRDARGEEFNGKRLELPLRAFHPGVNRVEIIAELPVESDAACAPQARDDSRPRFILLDESELHVPALARIGRLPDLAAFSGSAYPFTAGKPFDIFLDNSDPRTLGAAMTMMARLSQSARAPLSGEITFSQPEEGRHRDALVISSGLSLAALAPAKGARVAMAQSGPGGLDPVTTASVADVALATATAAGDSRSLLEAFHSSTALERENLSITDKLSDWARRAAGRFGQWLHYGNGTHSADDTSGALATLTQSRSPLGSATWTVVKAANPADLEKGVVRLTAPAAWQALEGGTATIGAENLELVTHAAGARYVYDLSDMGFLNLRRIVAAWFSDNFQFYIVLLIGLMTGVALWLGRIVPRMGVRTEK</sequence>
<evidence type="ECO:0000313" key="7">
    <source>
        <dbReference type="EMBL" id="MBB4104640.1"/>
    </source>
</evidence>
<evidence type="ECO:0000256" key="6">
    <source>
        <dbReference type="RuleBase" id="RU365021"/>
    </source>
</evidence>
<dbReference type="AlphaFoldDB" id="A0A7W6K3Q1"/>
<comment type="subunit">
    <text evidence="6">Tightly associated with the cellulose synthase catalytic subunit.</text>
</comment>
<comment type="subcellular location">
    <subcellularLocation>
        <location evidence="6">Cell inner membrane</location>
    </subcellularLocation>
    <subcellularLocation>
        <location evidence="1">Cell membrane</location>
        <topology evidence="1">Single-pass membrane protein</topology>
    </subcellularLocation>
</comment>
<reference evidence="7 8" key="1">
    <citation type="submission" date="2020-08" db="EMBL/GenBank/DDBJ databases">
        <title>Genomic Encyclopedia of Type Strains, Phase IV (KMG-IV): sequencing the most valuable type-strain genomes for metagenomic binning, comparative biology and taxonomic classification.</title>
        <authorList>
            <person name="Goeker M."/>
        </authorList>
    </citation>
    <scope>NUCLEOTIDE SEQUENCE [LARGE SCALE GENOMIC DNA]</scope>
    <source>
        <strain evidence="7 8">DSM 26385</strain>
    </source>
</reference>
<dbReference type="RefSeq" id="WP_183793723.1">
    <property type="nucleotide sequence ID" value="NZ_JACIDU010000013.1"/>
</dbReference>
<keyword evidence="3 6" id="KW-0812">Transmembrane</keyword>
<feature type="signal peptide" evidence="6">
    <location>
        <begin position="1"/>
        <end position="21"/>
    </location>
</feature>
<gene>
    <name evidence="7" type="ORF">GGQ66_003218</name>
</gene>
<dbReference type="Proteomes" id="UP000584824">
    <property type="component" value="Unassembled WGS sequence"/>
</dbReference>
<dbReference type="UniPathway" id="UPA00694"/>
<keyword evidence="5 6" id="KW-0472">Membrane</keyword>
<dbReference type="Pfam" id="PF03170">
    <property type="entry name" value="BcsB"/>
    <property type="match status" value="2"/>
</dbReference>
<evidence type="ECO:0000256" key="4">
    <source>
        <dbReference type="ARBA" id="ARBA00022989"/>
    </source>
</evidence>
<dbReference type="PANTHER" id="PTHR39083">
    <property type="entry name" value="CYCLIC DI-GMP-BINDING PROTEIN"/>
    <property type="match status" value="1"/>
</dbReference>
<dbReference type="GO" id="GO:0030244">
    <property type="term" value="P:cellulose biosynthetic process"/>
    <property type="evidence" value="ECO:0007669"/>
    <property type="project" value="UniProtKB-KW"/>
</dbReference>
<proteinExistence type="inferred from homology"/>
<name>A0A7W6K3Q1_9HYPH</name>